<evidence type="ECO:0000313" key="3">
    <source>
        <dbReference type="Proteomes" id="UP001610444"/>
    </source>
</evidence>
<dbReference type="Proteomes" id="UP001610444">
    <property type="component" value="Unassembled WGS sequence"/>
</dbReference>
<comment type="caution">
    <text evidence="2">The sequence shown here is derived from an EMBL/GenBank/DDBJ whole genome shotgun (WGS) entry which is preliminary data.</text>
</comment>
<feature type="transmembrane region" description="Helical" evidence="1">
    <location>
        <begin position="33"/>
        <end position="54"/>
    </location>
</feature>
<keyword evidence="1" id="KW-0472">Membrane</keyword>
<organism evidence="2 3">
    <name type="scientific">Aspergillus pseudodeflectus</name>
    <dbReference type="NCBI Taxonomy" id="176178"/>
    <lineage>
        <taxon>Eukaryota</taxon>
        <taxon>Fungi</taxon>
        <taxon>Dikarya</taxon>
        <taxon>Ascomycota</taxon>
        <taxon>Pezizomycotina</taxon>
        <taxon>Eurotiomycetes</taxon>
        <taxon>Eurotiomycetidae</taxon>
        <taxon>Eurotiales</taxon>
        <taxon>Aspergillaceae</taxon>
        <taxon>Aspergillus</taxon>
        <taxon>Aspergillus subgen. Nidulantes</taxon>
    </lineage>
</organism>
<dbReference type="RefSeq" id="XP_070904891.1">
    <property type="nucleotide sequence ID" value="XM_071049775.1"/>
</dbReference>
<gene>
    <name evidence="2" type="ORF">BJX68DRAFT_79693</name>
</gene>
<keyword evidence="1" id="KW-1133">Transmembrane helix</keyword>
<accession>A0ABR4L6N1</accession>
<reference evidence="2 3" key="1">
    <citation type="submission" date="2024-07" db="EMBL/GenBank/DDBJ databases">
        <title>Section-level genome sequencing and comparative genomics of Aspergillus sections Usti and Cavernicolus.</title>
        <authorList>
            <consortium name="Lawrence Berkeley National Laboratory"/>
            <person name="Nybo J.L."/>
            <person name="Vesth T.C."/>
            <person name="Theobald S."/>
            <person name="Frisvad J.C."/>
            <person name="Larsen T.O."/>
            <person name="Kjaerboelling I."/>
            <person name="Rothschild-Mancinelli K."/>
            <person name="Lyhne E.K."/>
            <person name="Kogle M.E."/>
            <person name="Barry K."/>
            <person name="Clum A."/>
            <person name="Na H."/>
            <person name="Ledsgaard L."/>
            <person name="Lin J."/>
            <person name="Lipzen A."/>
            <person name="Kuo A."/>
            <person name="Riley R."/>
            <person name="Mondo S."/>
            <person name="LaButti K."/>
            <person name="Haridas S."/>
            <person name="Pangalinan J."/>
            <person name="Salamov A.A."/>
            <person name="Simmons B.A."/>
            <person name="Magnuson J.K."/>
            <person name="Chen J."/>
            <person name="Drula E."/>
            <person name="Henrissat B."/>
            <person name="Wiebenga A."/>
            <person name="Lubbers R.J."/>
            <person name="Gomes A.C."/>
            <person name="Macurrencykelacurrency M.R."/>
            <person name="Stajich J."/>
            <person name="Grigoriev I.V."/>
            <person name="Mortensen U.H."/>
            <person name="De vries R.P."/>
            <person name="Baker S.E."/>
            <person name="Andersen M.R."/>
        </authorList>
    </citation>
    <scope>NUCLEOTIDE SEQUENCE [LARGE SCALE GENOMIC DNA]</scope>
    <source>
        <strain evidence="2 3">CBS 756.74</strain>
    </source>
</reference>
<keyword evidence="3" id="KW-1185">Reference proteome</keyword>
<keyword evidence="1" id="KW-0812">Transmembrane</keyword>
<name>A0ABR4L6N1_9EURO</name>
<dbReference type="GeneID" id="98164939"/>
<dbReference type="EMBL" id="JBFXLR010000002">
    <property type="protein sequence ID" value="KAL2860200.1"/>
    <property type="molecule type" value="Genomic_DNA"/>
</dbReference>
<proteinExistence type="predicted"/>
<protein>
    <submittedName>
        <fullName evidence="2">Uncharacterized protein</fullName>
    </submittedName>
</protein>
<sequence>MPYERRTCTFIRIGGKKSRKYCPKSLLTKRLPITMLLGFPLYATSAFSCSIYYISRNPAGVGGCFGALRTNESGPTERHRVDDLLCISGHFETL</sequence>
<evidence type="ECO:0000313" key="2">
    <source>
        <dbReference type="EMBL" id="KAL2860200.1"/>
    </source>
</evidence>
<evidence type="ECO:0000256" key="1">
    <source>
        <dbReference type="SAM" id="Phobius"/>
    </source>
</evidence>